<reference evidence="4 5" key="1">
    <citation type="journal article" date="2010" name="Nature">
        <title>Genome sequencing and analysis of the model grass Brachypodium distachyon.</title>
        <authorList>
            <consortium name="International Brachypodium Initiative"/>
        </authorList>
    </citation>
    <scope>NUCLEOTIDE SEQUENCE [LARGE SCALE GENOMIC DNA]</scope>
    <source>
        <strain evidence="4 5">Bd21</strain>
    </source>
</reference>
<dbReference type="EnsemblPlants" id="PNT60839">
    <property type="protein sequence ID" value="PNT60839"/>
    <property type="gene ID" value="BRADI_5g06601v3"/>
</dbReference>
<organism evidence="4">
    <name type="scientific">Brachypodium distachyon</name>
    <name type="common">Purple false brome</name>
    <name type="synonym">Trachynia distachya</name>
    <dbReference type="NCBI Taxonomy" id="15368"/>
    <lineage>
        <taxon>Eukaryota</taxon>
        <taxon>Viridiplantae</taxon>
        <taxon>Streptophyta</taxon>
        <taxon>Embryophyta</taxon>
        <taxon>Tracheophyta</taxon>
        <taxon>Spermatophyta</taxon>
        <taxon>Magnoliopsida</taxon>
        <taxon>Liliopsida</taxon>
        <taxon>Poales</taxon>
        <taxon>Poaceae</taxon>
        <taxon>BOP clade</taxon>
        <taxon>Pooideae</taxon>
        <taxon>Stipodae</taxon>
        <taxon>Brachypodieae</taxon>
        <taxon>Brachypodium</taxon>
    </lineage>
</organism>
<dbReference type="Pfam" id="PF03101">
    <property type="entry name" value="FAR1"/>
    <property type="match status" value="1"/>
</dbReference>
<proteinExistence type="inferred from homology"/>
<dbReference type="InterPro" id="IPR031052">
    <property type="entry name" value="FHY3/FAR1"/>
</dbReference>
<comment type="subcellular location">
    <subcellularLocation>
        <location evidence="1">Nucleus</location>
    </subcellularLocation>
</comment>
<dbReference type="GO" id="GO:0005634">
    <property type="term" value="C:nucleus"/>
    <property type="evidence" value="ECO:0007669"/>
    <property type="project" value="UniProtKB-SubCell"/>
</dbReference>
<dbReference type="InParanoid" id="A0A2K2CFN8"/>
<dbReference type="PANTHER" id="PTHR31669:SF217">
    <property type="entry name" value="PROTEIN FAR1-RELATED SEQUENCE"/>
    <property type="match status" value="1"/>
</dbReference>
<dbReference type="Pfam" id="PF10551">
    <property type="entry name" value="MULE"/>
    <property type="match status" value="1"/>
</dbReference>
<protein>
    <recommendedName>
        <fullName evidence="1">Protein FAR1-RELATED SEQUENCE</fullName>
    </recommendedName>
</protein>
<evidence type="ECO:0000313" key="6">
    <source>
        <dbReference type="Proteomes" id="UP000008810"/>
    </source>
</evidence>
<dbReference type="GO" id="GO:0006355">
    <property type="term" value="P:regulation of DNA-templated transcription"/>
    <property type="evidence" value="ECO:0007669"/>
    <property type="project" value="UniProtKB-UniRule"/>
</dbReference>
<keyword evidence="1" id="KW-0479">Metal-binding</keyword>
<dbReference type="OrthoDB" id="685074at2759"/>
<evidence type="ECO:0000256" key="1">
    <source>
        <dbReference type="RuleBase" id="RU367018"/>
    </source>
</evidence>
<dbReference type="Proteomes" id="UP000008810">
    <property type="component" value="Chromosome 5"/>
</dbReference>
<sequence length="431" mass="50107">MVFATCEEGYEFYRQYAREAGFGIKKHKNKTMSRLYACYRQGSSTFYKTGGERKLAKMSKRVGCKAAVKIKLKGTEWFYENVELEHNHALNPNPCEVKHMRSQKNKDPVIMEYVDDLQQSGVSPIATMNVLATLNGDPELLPMNDRDLENRRAANLREEQVDDVKKLMAFFSEYRTHNPKFYYDIEFDSAGVVKNIFWSHASCQANYAEFGDVVTFDTTYRSNFYCMPLGMFVGSNHHLQNVIFGFVLVRDETQKTFEWVFRTFKNCMERKDPICILTDQDQAMANALQAVFVRTIHRLCRWHMLNKHAESLNKLYHSNKGLEEKLLTAVNHPLTPAEFENAWQEMVSEYELESDPTLCSLYELRASWIASYFKDIFCGRMTSTQRSESTNRMVKGHHVDDSTPLHVFAKKMYQVLQRRKDAEGQETVASQ</sequence>
<keyword evidence="1" id="KW-0863">Zinc-finger</keyword>
<keyword evidence="1" id="KW-0862">Zinc</keyword>
<gene>
    <name evidence="4" type="ORF">BRADI_5g06601v3</name>
</gene>
<comment type="similarity">
    <text evidence="1">Belongs to the FHY3/FAR1 family.</text>
</comment>
<keyword evidence="6" id="KW-1185">Reference proteome</keyword>
<dbReference type="InterPro" id="IPR004330">
    <property type="entry name" value="FAR1_DNA_bnd_dom"/>
</dbReference>
<evidence type="ECO:0000259" key="3">
    <source>
        <dbReference type="Pfam" id="PF10551"/>
    </source>
</evidence>
<comment type="function">
    <text evidence="1">Putative transcription activator involved in regulating light control of development.</text>
</comment>
<reference evidence="4" key="2">
    <citation type="submission" date="2017-06" db="EMBL/GenBank/DDBJ databases">
        <title>WGS assembly of Brachypodium distachyon.</title>
        <authorList>
            <consortium name="The International Brachypodium Initiative"/>
            <person name="Lucas S."/>
            <person name="Harmon-Smith M."/>
            <person name="Lail K."/>
            <person name="Tice H."/>
            <person name="Grimwood J."/>
            <person name="Bruce D."/>
            <person name="Barry K."/>
            <person name="Shu S."/>
            <person name="Lindquist E."/>
            <person name="Wang M."/>
            <person name="Pitluck S."/>
            <person name="Vogel J.P."/>
            <person name="Garvin D.F."/>
            <person name="Mockler T.C."/>
            <person name="Schmutz J."/>
            <person name="Rokhsar D."/>
            <person name="Bevan M.W."/>
        </authorList>
    </citation>
    <scope>NUCLEOTIDE SEQUENCE</scope>
    <source>
        <strain evidence="4">Bd21</strain>
    </source>
</reference>
<dbReference type="EMBL" id="CM000884">
    <property type="protein sequence ID" value="PNT60839.1"/>
    <property type="molecule type" value="Genomic_DNA"/>
</dbReference>
<keyword evidence="1" id="KW-0539">Nucleus</keyword>
<accession>A0A2K2CFN8</accession>
<reference evidence="5" key="3">
    <citation type="submission" date="2018-08" db="UniProtKB">
        <authorList>
            <consortium name="EnsemblPlants"/>
        </authorList>
    </citation>
    <scope>IDENTIFICATION</scope>
    <source>
        <strain evidence="5">cv. Bd21</strain>
    </source>
</reference>
<dbReference type="InterPro" id="IPR018289">
    <property type="entry name" value="MULE_transposase_dom"/>
</dbReference>
<dbReference type="STRING" id="15368.A0A2K2CFN8"/>
<evidence type="ECO:0000313" key="5">
    <source>
        <dbReference type="EnsemblPlants" id="PNT60839"/>
    </source>
</evidence>
<evidence type="ECO:0000259" key="2">
    <source>
        <dbReference type="Pfam" id="PF03101"/>
    </source>
</evidence>
<dbReference type="Gramene" id="PNT60839">
    <property type="protein sequence ID" value="PNT60839"/>
    <property type="gene ID" value="BRADI_5g06601v3"/>
</dbReference>
<dbReference type="PANTHER" id="PTHR31669">
    <property type="entry name" value="PROTEIN FAR1-RELATED SEQUENCE 10-RELATED"/>
    <property type="match status" value="1"/>
</dbReference>
<evidence type="ECO:0000313" key="4">
    <source>
        <dbReference type="EMBL" id="PNT60839.1"/>
    </source>
</evidence>
<dbReference type="GO" id="GO:0008270">
    <property type="term" value="F:zinc ion binding"/>
    <property type="evidence" value="ECO:0007669"/>
    <property type="project" value="UniProtKB-UniRule"/>
</dbReference>
<feature type="non-terminal residue" evidence="4">
    <location>
        <position position="431"/>
    </location>
</feature>
<feature type="domain" description="MULE transposase" evidence="3">
    <location>
        <begin position="213"/>
        <end position="306"/>
    </location>
</feature>
<dbReference type="AlphaFoldDB" id="A0A2K2CFN8"/>
<name>A0A2K2CFN8_BRADI</name>
<feature type="domain" description="FAR1" evidence="2">
    <location>
        <begin position="11"/>
        <end position="92"/>
    </location>
</feature>